<dbReference type="SUPFAM" id="SSF56112">
    <property type="entry name" value="Protein kinase-like (PK-like)"/>
    <property type="match status" value="2"/>
</dbReference>
<keyword evidence="7" id="KW-1185">Reference proteome</keyword>
<reference evidence="8" key="2">
    <citation type="submission" date="2025-08" db="UniProtKB">
        <authorList>
            <consortium name="RefSeq"/>
        </authorList>
    </citation>
    <scope>IDENTIFICATION</scope>
    <source>
        <tissue evidence="8">Leaf</tissue>
    </source>
</reference>
<name>A0A3Q0F3I8_VIGRR</name>
<evidence type="ECO:0000259" key="6">
    <source>
        <dbReference type="PROSITE" id="PS50011"/>
    </source>
</evidence>
<dbReference type="Pfam" id="PF00069">
    <property type="entry name" value="Pkinase"/>
    <property type="match status" value="2"/>
</dbReference>
<evidence type="ECO:0000256" key="1">
    <source>
        <dbReference type="ARBA" id="ARBA00022527"/>
    </source>
</evidence>
<dbReference type="OrthoDB" id="1890790at2759"/>
<dbReference type="KEGG" id="vra:106766350"/>
<keyword evidence="1" id="KW-0418">Kinase</keyword>
<gene>
    <name evidence="8" type="primary">LOC106766350</name>
</gene>
<keyword evidence="1" id="KW-0723">Serine/threonine-protein kinase</keyword>
<dbReference type="PROSITE" id="PS50011">
    <property type="entry name" value="PROTEIN_KINASE_DOM"/>
    <property type="match status" value="1"/>
</dbReference>
<keyword evidence="5" id="KW-1133">Transmembrane helix</keyword>
<evidence type="ECO:0000256" key="3">
    <source>
        <dbReference type="ARBA" id="ARBA00022840"/>
    </source>
</evidence>
<evidence type="ECO:0000256" key="5">
    <source>
        <dbReference type="SAM" id="Phobius"/>
    </source>
</evidence>
<dbReference type="GeneID" id="106766350"/>
<dbReference type="Gene3D" id="3.30.200.20">
    <property type="entry name" value="Phosphorylase Kinase, domain 1"/>
    <property type="match status" value="1"/>
</dbReference>
<evidence type="ECO:0000313" key="7">
    <source>
        <dbReference type="Proteomes" id="UP000087766"/>
    </source>
</evidence>
<feature type="binding site" evidence="4">
    <location>
        <position position="159"/>
    </location>
    <ligand>
        <name>ATP</name>
        <dbReference type="ChEBI" id="CHEBI:30616"/>
    </ligand>
</feature>
<dbReference type="GO" id="GO:0005524">
    <property type="term" value="F:ATP binding"/>
    <property type="evidence" value="ECO:0007669"/>
    <property type="project" value="UniProtKB-UniRule"/>
</dbReference>
<keyword evidence="2 4" id="KW-0547">Nucleotide-binding</keyword>
<dbReference type="InterPro" id="IPR017441">
    <property type="entry name" value="Protein_kinase_ATP_BS"/>
</dbReference>
<dbReference type="InterPro" id="IPR011009">
    <property type="entry name" value="Kinase-like_dom_sf"/>
</dbReference>
<evidence type="ECO:0000313" key="8">
    <source>
        <dbReference type="RefSeq" id="XP_022638498.1"/>
    </source>
</evidence>
<feature type="transmembrane region" description="Helical" evidence="5">
    <location>
        <begin position="41"/>
        <end position="64"/>
    </location>
</feature>
<sequence length="513" mass="58572">MLWSLQTCFAIISGAGSIEFNGGSEETDHKTLFDKSFWYSFSIGYVCSASGIIFAFMCFCVPWAQLKKSKRKFMSSNVGRHDMHAIKANQVPKLLLYLLLLKKGNQEISRVLDKLRSSISFMELCRATDYFNMTNVIGTGKTGTVYKAKLSNGSKVAVKRLYDSKLFETKFALEIGILHRFKHGNLVDLLGFCTERKQRILVYEFMPNGKLSDWLHPLQNEAFPLDWPIRLKIALGLARGLSFLHECCNWKILHFGISSEHVLLDKNFEPKLWNFTSAELMKEKQKKLGKKDVYDFGVVLMELITGKKHVEMSIDFNVIDSSLLGKGFDEQISCLVKVAVDCIQLSPHQRPSMLDVYKYIERLWEGYETDDWFILSIHPLCPSARKGTYRYAAPEYLATGHLTAKSDVYSFGVVLLEMLSGKRAVDKNRPSGQHNLVEWAKPYLANKRKIFRVLDTRLEGQYSTDDAYKVANLALRCLSIDSKFRPNMDEVVRTLETKNLKHADEGGLKVDEP</sequence>
<dbReference type="Proteomes" id="UP000087766">
    <property type="component" value="Chromosome 7"/>
</dbReference>
<dbReference type="InterPro" id="IPR000719">
    <property type="entry name" value="Prot_kinase_dom"/>
</dbReference>
<dbReference type="AlphaFoldDB" id="A0A3Q0F3I8"/>
<evidence type="ECO:0000256" key="2">
    <source>
        <dbReference type="ARBA" id="ARBA00022741"/>
    </source>
</evidence>
<dbReference type="PROSITE" id="PS00107">
    <property type="entry name" value="PROTEIN_KINASE_ATP"/>
    <property type="match status" value="1"/>
</dbReference>
<protein>
    <submittedName>
        <fullName evidence="8">Receptor-like protein kinase At4g00960</fullName>
    </submittedName>
</protein>
<keyword evidence="5" id="KW-0812">Transmembrane</keyword>
<keyword evidence="3 4" id="KW-0067">ATP-binding</keyword>
<dbReference type="RefSeq" id="XP_022638498.1">
    <property type="nucleotide sequence ID" value="XM_022782777.1"/>
</dbReference>
<keyword evidence="5" id="KW-0472">Membrane</keyword>
<reference evidence="7" key="1">
    <citation type="journal article" date="2014" name="Nat. Commun.">
        <title>Genome sequence of mungbean and insights into evolution within Vigna species.</title>
        <authorList>
            <person name="Kang Y.J."/>
            <person name="Kim S.K."/>
            <person name="Kim M.Y."/>
            <person name="Lestari P."/>
            <person name="Kim K.H."/>
            <person name="Ha B.K."/>
            <person name="Jun T.H."/>
            <person name="Hwang W.J."/>
            <person name="Lee T."/>
            <person name="Lee J."/>
            <person name="Shim S."/>
            <person name="Yoon M.Y."/>
            <person name="Jang Y.E."/>
            <person name="Han K.S."/>
            <person name="Taeprayoon P."/>
            <person name="Yoon N."/>
            <person name="Somta P."/>
            <person name="Tanya P."/>
            <person name="Kim K.S."/>
            <person name="Gwag J.G."/>
            <person name="Moon J.K."/>
            <person name="Lee Y.H."/>
            <person name="Park B.S."/>
            <person name="Bombarely A."/>
            <person name="Doyle J.J."/>
            <person name="Jackson S.A."/>
            <person name="Schafleitner R."/>
            <person name="Srinives P."/>
            <person name="Varshney R.K."/>
            <person name="Lee S.H."/>
        </authorList>
    </citation>
    <scope>NUCLEOTIDE SEQUENCE [LARGE SCALE GENOMIC DNA]</scope>
    <source>
        <strain evidence="7">cv. VC1973A</strain>
    </source>
</reference>
<dbReference type="GO" id="GO:0004674">
    <property type="term" value="F:protein serine/threonine kinase activity"/>
    <property type="evidence" value="ECO:0007669"/>
    <property type="project" value="UniProtKB-KW"/>
</dbReference>
<accession>A0A3Q0F3I8</accession>
<dbReference type="PANTHER" id="PTHR47989">
    <property type="entry name" value="OS01G0750732 PROTEIN"/>
    <property type="match status" value="1"/>
</dbReference>
<organism evidence="7 8">
    <name type="scientific">Vigna radiata var. radiata</name>
    <name type="common">Mung bean</name>
    <name type="synonym">Phaseolus aureus</name>
    <dbReference type="NCBI Taxonomy" id="3916"/>
    <lineage>
        <taxon>Eukaryota</taxon>
        <taxon>Viridiplantae</taxon>
        <taxon>Streptophyta</taxon>
        <taxon>Embryophyta</taxon>
        <taxon>Tracheophyta</taxon>
        <taxon>Spermatophyta</taxon>
        <taxon>Magnoliopsida</taxon>
        <taxon>eudicotyledons</taxon>
        <taxon>Gunneridae</taxon>
        <taxon>Pentapetalae</taxon>
        <taxon>rosids</taxon>
        <taxon>fabids</taxon>
        <taxon>Fabales</taxon>
        <taxon>Fabaceae</taxon>
        <taxon>Papilionoideae</taxon>
        <taxon>50 kb inversion clade</taxon>
        <taxon>NPAAA clade</taxon>
        <taxon>indigoferoid/millettioid clade</taxon>
        <taxon>Phaseoleae</taxon>
        <taxon>Vigna</taxon>
    </lineage>
</organism>
<dbReference type="Gene3D" id="1.10.510.10">
    <property type="entry name" value="Transferase(Phosphotransferase) domain 1"/>
    <property type="match status" value="3"/>
</dbReference>
<proteinExistence type="predicted"/>
<keyword evidence="1" id="KW-0808">Transferase</keyword>
<dbReference type="PANTHER" id="PTHR47989:SF65">
    <property type="entry name" value="PROTEIN KINASE DOMAIN-CONTAINING PROTEIN"/>
    <property type="match status" value="1"/>
</dbReference>
<evidence type="ECO:0000256" key="4">
    <source>
        <dbReference type="PROSITE-ProRule" id="PRU10141"/>
    </source>
</evidence>
<feature type="domain" description="Protein kinase" evidence="6">
    <location>
        <begin position="131"/>
        <end position="500"/>
    </location>
</feature>